<evidence type="ECO:0000313" key="3">
    <source>
        <dbReference type="Proteomes" id="UP000444960"/>
    </source>
</evidence>
<proteinExistence type="predicted"/>
<dbReference type="Proteomes" id="UP000444960">
    <property type="component" value="Unassembled WGS sequence"/>
</dbReference>
<evidence type="ECO:0000313" key="2">
    <source>
        <dbReference type="EMBL" id="GEE03211.1"/>
    </source>
</evidence>
<dbReference type="AlphaFoldDB" id="A0A7I9VDI1"/>
<feature type="region of interest" description="Disordered" evidence="1">
    <location>
        <begin position="1"/>
        <end position="29"/>
    </location>
</feature>
<evidence type="ECO:0000256" key="1">
    <source>
        <dbReference type="SAM" id="MobiDB-lite"/>
    </source>
</evidence>
<gene>
    <name evidence="2" type="ORF">nbrc107696_36570</name>
</gene>
<keyword evidence="3" id="KW-1185">Reference proteome</keyword>
<comment type="caution">
    <text evidence="2">The sequence shown here is derived from an EMBL/GenBank/DDBJ whole genome shotgun (WGS) entry which is preliminary data.</text>
</comment>
<accession>A0A7I9VDI1</accession>
<reference evidence="3" key="1">
    <citation type="submission" date="2019-06" db="EMBL/GenBank/DDBJ databases">
        <title>Gordonia isolated from sludge of a wastewater treatment plant.</title>
        <authorList>
            <person name="Tamura T."/>
            <person name="Aoyama K."/>
            <person name="Kang Y."/>
            <person name="Saito S."/>
            <person name="Akiyama N."/>
            <person name="Yazawa K."/>
            <person name="Gonoi T."/>
            <person name="Mikami Y."/>
        </authorList>
    </citation>
    <scope>NUCLEOTIDE SEQUENCE [LARGE SCALE GENOMIC DNA]</scope>
    <source>
        <strain evidence="3">NBRC 107696</strain>
    </source>
</reference>
<dbReference type="EMBL" id="BJOV01000005">
    <property type="protein sequence ID" value="GEE03211.1"/>
    <property type="molecule type" value="Genomic_DNA"/>
</dbReference>
<sequence length="104" mass="11101">MTYPGAMTTGNDDLEPIDAEIVPSPDFTPTVNAPSFEEVTGYTEAGVPTFDHVRDKIEKRTTTAIGGQELSEAGAEAAALDEAMAARDEAAKRKLDELRKSMGL</sequence>
<protein>
    <recommendedName>
        <fullName evidence="4">PspA domain-containing protein</fullName>
    </recommendedName>
</protein>
<evidence type="ECO:0008006" key="4">
    <source>
        <dbReference type="Google" id="ProtNLM"/>
    </source>
</evidence>
<name>A0A7I9VDI1_9ACTN</name>
<organism evidence="2 3">
    <name type="scientific">Gordonia spumicola</name>
    <dbReference type="NCBI Taxonomy" id="589161"/>
    <lineage>
        <taxon>Bacteria</taxon>
        <taxon>Bacillati</taxon>
        <taxon>Actinomycetota</taxon>
        <taxon>Actinomycetes</taxon>
        <taxon>Mycobacteriales</taxon>
        <taxon>Gordoniaceae</taxon>
        <taxon>Gordonia</taxon>
    </lineage>
</organism>